<dbReference type="Pfam" id="PF12697">
    <property type="entry name" value="Abhydrolase_6"/>
    <property type="match status" value="1"/>
</dbReference>
<gene>
    <name evidence="2" type="ORF">RMR22_25215</name>
</gene>
<keyword evidence="2" id="KW-0378">Hydrolase</keyword>
<proteinExistence type="predicted"/>
<sequence>MLYELASPLLHLMAHSRRLIDAAQGKRRSIAAVERPQAQFRSAKARLRRLDVHLATAVMPMAGAWLALHRFERTTGPTPNAVPLASAGALVPMGKGTLALHFAGPLEGPRVLVVHGWSASSAMVLPLVQALSEAGFRVVYPDLPGEGRSVSAPMSFHEKGRMIALHCAQHGPFDSVIGHSAGGLIAAIALEAGLNANKLVTVCAPKSLTSLLQAYLVQTDAPRRLHDGISKIYSLVYRQSPCHMGPQTFARLQANLLVVHAKHDWQVLVDEAHAILSSNPAAGALFLDNCNHRSILHHAGLLQGIVAFLGKPSDPGQEQPC</sequence>
<dbReference type="AlphaFoldDB" id="A0AAW9FM97"/>
<dbReference type="PANTHER" id="PTHR43798">
    <property type="entry name" value="MONOACYLGLYCEROL LIPASE"/>
    <property type="match status" value="1"/>
</dbReference>
<dbReference type="Gene3D" id="3.40.50.1820">
    <property type="entry name" value="alpha/beta hydrolase"/>
    <property type="match status" value="1"/>
</dbReference>
<dbReference type="GO" id="GO:0016787">
    <property type="term" value="F:hydrolase activity"/>
    <property type="evidence" value="ECO:0007669"/>
    <property type="project" value="UniProtKB-KW"/>
</dbReference>
<dbReference type="InterPro" id="IPR050266">
    <property type="entry name" value="AB_hydrolase_sf"/>
</dbReference>
<dbReference type="SUPFAM" id="SSF53474">
    <property type="entry name" value="alpha/beta-Hydrolases"/>
    <property type="match status" value="1"/>
</dbReference>
<feature type="domain" description="AB hydrolase-1" evidence="1">
    <location>
        <begin position="111"/>
        <end position="278"/>
    </location>
</feature>
<comment type="caution">
    <text evidence="2">The sequence shown here is derived from an EMBL/GenBank/DDBJ whole genome shotgun (WGS) entry which is preliminary data.</text>
</comment>
<accession>A0AAW9FM97</accession>
<dbReference type="InterPro" id="IPR029058">
    <property type="entry name" value="AB_hydrolase_fold"/>
</dbReference>
<evidence type="ECO:0000313" key="2">
    <source>
        <dbReference type="EMBL" id="MDX8305543.1"/>
    </source>
</evidence>
<reference evidence="2" key="1">
    <citation type="journal article" date="2023" name="Phytobiomes J">
        <title>Deciphering the key players within the bacterial microbiota associated with aerial crown gall tumors on rhododendron: Insights into the gallobiome.</title>
        <authorList>
            <person name="Kuzmanovic N."/>
            <person name="Nesme J."/>
            <person name="Wolf J."/>
            <person name="Neumann-Schaal M."/>
            <person name="Petersen J."/>
            <person name="Fernandez-Gnecco G."/>
            <person name="Sproeer C."/>
            <person name="Bunk B."/>
            <person name="Overmann J."/>
            <person name="Sorensen S.J."/>
            <person name="Idczak E."/>
            <person name="Smalla K."/>
        </authorList>
    </citation>
    <scope>NUCLEOTIDE SEQUENCE</scope>
    <source>
        <strain evidence="2">Rho-11.1</strain>
    </source>
</reference>
<dbReference type="InterPro" id="IPR000073">
    <property type="entry name" value="AB_hydrolase_1"/>
</dbReference>
<dbReference type="RefSeq" id="WP_320203664.1">
    <property type="nucleotide sequence ID" value="NZ_CP192785.1"/>
</dbReference>
<evidence type="ECO:0000259" key="1">
    <source>
        <dbReference type="Pfam" id="PF12697"/>
    </source>
</evidence>
<organism evidence="2">
    <name type="scientific">Agrobacterium rosae</name>
    <dbReference type="NCBI Taxonomy" id="1972867"/>
    <lineage>
        <taxon>Bacteria</taxon>
        <taxon>Pseudomonadati</taxon>
        <taxon>Pseudomonadota</taxon>
        <taxon>Alphaproteobacteria</taxon>
        <taxon>Hyphomicrobiales</taxon>
        <taxon>Rhizobiaceae</taxon>
        <taxon>Rhizobium/Agrobacterium group</taxon>
        <taxon>Agrobacterium</taxon>
    </lineage>
</organism>
<dbReference type="EMBL" id="JAVRAF010000021">
    <property type="protein sequence ID" value="MDX8305543.1"/>
    <property type="molecule type" value="Genomic_DNA"/>
</dbReference>
<protein>
    <submittedName>
        <fullName evidence="2">Alpha/beta fold hydrolase</fullName>
    </submittedName>
</protein>
<name>A0AAW9FM97_9HYPH</name>